<dbReference type="PANTHER" id="PTHR15678:SF15">
    <property type="entry name" value="PROTEIN FMP27, MITOCHONDRIAL"/>
    <property type="match status" value="1"/>
</dbReference>
<feature type="compositionally biased region" description="Basic and acidic residues" evidence="1">
    <location>
        <begin position="425"/>
        <end position="435"/>
    </location>
</feature>
<evidence type="ECO:0000259" key="2">
    <source>
        <dbReference type="SMART" id="SM01214"/>
    </source>
</evidence>
<evidence type="ECO:0000313" key="6">
    <source>
        <dbReference type="Proteomes" id="UP000268321"/>
    </source>
</evidence>
<dbReference type="SMART" id="SM01214">
    <property type="entry name" value="Fmp27_GFWDK"/>
    <property type="match status" value="1"/>
</dbReference>
<protein>
    <recommendedName>
        <fullName evidence="7">FMP27 GFWDK domain-containing protein</fullName>
    </recommendedName>
</protein>
<evidence type="ECO:0008006" key="7">
    <source>
        <dbReference type="Google" id="ProtNLM"/>
    </source>
</evidence>
<organism evidence="5 6">
    <name type="scientific">Metschnikowia bicuspidata</name>
    <dbReference type="NCBI Taxonomy" id="27322"/>
    <lineage>
        <taxon>Eukaryota</taxon>
        <taxon>Fungi</taxon>
        <taxon>Dikarya</taxon>
        <taxon>Ascomycota</taxon>
        <taxon>Saccharomycotina</taxon>
        <taxon>Pichiomycetes</taxon>
        <taxon>Metschnikowiaceae</taxon>
        <taxon>Metschnikowia</taxon>
    </lineage>
</organism>
<name>A0A4V1J348_9ASCO</name>
<feature type="region of interest" description="Disordered" evidence="1">
    <location>
        <begin position="2314"/>
        <end position="2333"/>
    </location>
</feature>
<dbReference type="EMBL" id="ML004451">
    <property type="protein sequence ID" value="RKP30809.1"/>
    <property type="molecule type" value="Genomic_DNA"/>
</dbReference>
<accession>A0A4V1J348</accession>
<evidence type="ECO:0000256" key="1">
    <source>
        <dbReference type="SAM" id="MobiDB-lite"/>
    </source>
</evidence>
<feature type="domain" description="FMP27 WPPW motif-containing RBG unit" evidence="4">
    <location>
        <begin position="1554"/>
        <end position="1966"/>
    </location>
</feature>
<dbReference type="OrthoDB" id="1562405at2759"/>
<feature type="region of interest" description="Disordered" evidence="1">
    <location>
        <begin position="413"/>
        <end position="435"/>
    </location>
</feature>
<evidence type="ECO:0000313" key="5">
    <source>
        <dbReference type="EMBL" id="RKP30809.1"/>
    </source>
</evidence>
<dbReference type="SMART" id="SM01216">
    <property type="entry name" value="Fmp27_WPPW"/>
    <property type="match status" value="1"/>
</dbReference>
<reference evidence="6" key="1">
    <citation type="journal article" date="2018" name="Nat. Microbiol.">
        <title>Leveraging single-cell genomics to expand the fungal tree of life.</title>
        <authorList>
            <person name="Ahrendt S.R."/>
            <person name="Quandt C.A."/>
            <person name="Ciobanu D."/>
            <person name="Clum A."/>
            <person name="Salamov A."/>
            <person name="Andreopoulos B."/>
            <person name="Cheng J.F."/>
            <person name="Woyke T."/>
            <person name="Pelin A."/>
            <person name="Henrissat B."/>
            <person name="Reynolds N.K."/>
            <person name="Benny G.L."/>
            <person name="Smith M.E."/>
            <person name="James T.Y."/>
            <person name="Grigoriev I.V."/>
        </authorList>
    </citation>
    <scope>NUCLEOTIDE SEQUENCE [LARGE SCALE GENOMIC DNA]</scope>
    <source>
        <strain evidence="6">Baker2002</strain>
    </source>
</reference>
<sequence length="2429" mass="275183">LLLWHLAWSAAYRLVGLYLGYVSINNGILLNNIKLRCRIELSAASVRFRLWGNTRKIIISDLTIVLPADDKMASRSPAPGLSKSTCISVYPKSCLAAAAVRLSLAVLPSIDVELRSCNINKGDVHVHISSLQFNGRVCNSPKNAYLRRLSLSAHLLRTSVTLGSKPQHAFASSTLRILTSFSLDADTGTLSNGTCRLSVVESRVSSFDFLQRRQPATVPRGRRGTHPRDKIAYWHDLLLHTFDAISVNVANLQVHELPMLPASPNVTLRDIAAQQSAQISVSVTVKSLDAHWTKIRSATAGFEVLFDAGDEFPFALTLSSLVVEFSFVAVDAATGTAETKEFLTIPNFSTSFKTNIPGHLIQGSGLQNGAFELFCSCSSPNLDLDVEQLALVSFNYVAAKKLLQLRRLSKQTRREDASASDDDDTTRTEKDRGGVRYAHKDAHAMSGRFDKLLDDAYDLLDDYYPRVDFKLTIEQARALISSSGPACVKRHFLLLLYSMMIFQVLTISPQEYDAKWHVLHPRITLTQNLAGQNSAVTSQDFCGLTEAKLTCRMMQSLRLKSALELHGAYLNLTRPQTLDAFSHLVNETTQCFTSLTRYSEINKQLHAELYKARGHLHRRQIAGETLPFDWLRLFCPLPSCLAGMTVKLTEITVWLGSTSPFLQALDLAEFLHASGDACETPNKTHFHVSSVVLALDSSEVENTEATSSVTTSSLKTLIADETLVFWRASLAVRDLRLLVIDDVRLKTSLIVDMPAFDAVARAAVHDSQPLVFVDAEAAELKVAVDRHKVYAFFGLVHLIRHTIVKPLRRLARKFAGIGQPLFGQAPGRIAPLAHYVRTTFFCRKVIAVAGLFDDFKVRVQVFGVTVGQSDRMWTTQVDLFRGLISSAVQPGYWDRVLYVDTLTCRVNYASDKEFCVIEVPCIRLVQPHGLVVYKLFDSIVVFVKILKHLVRALCEKEHGVVIQSKESRPLEVPAIKLRSGRITFVMEDDPFEAELGMVYQLGLVEQKKRLELHALHEKTLSSFHGYEDSASERLEALHRLEASLWIRKVKAYRAQLLQEIEANSAFLFQNEPQLTPDKNLRVWPYQRHAPLLHVVLSGVDLNISAPRFAQKNFAQFVHDHGQGVPKTMRYSLMLPTYVQLAVEELRIHLRDYPLPLLYLPHTIDATGKGRALLMQGNLVISEAMAAHDHSLRRLHVRLAEGPRRPDALDSVVLLKSLAPVKLYTDMEFFFDLEKPSRFVWGQLYQFGIQQVMLKFDQFSKPPVDPSPMLGFWDKLRLIIHGHVTVRTGKRACLEVAFKGGRDPYSLFTDSTGFILRFKDSVVCKINENDDPLEFFDVSAQKVSWYIPNYLASPLVCWCRESDRFSYLPASREMITSCYAYYLQRDAVSPDADFRQDVCEKNVVVLSGGVNLKVGFLLQRPGAARAVTSDSTAHYDVSLHDPLTTRPGHDSYRGFRLTRIHMALSLVAHTEASHNTIHLTPGTFRHFFAWWHLFAGNTILPVRRGRLFGEEQDKTKFSEHLYTNKFLFRFKNLFIGHVHRSDGDVGTDGELECVGLRAKVDNFVVDLHQRKEQVIDESKDFSRRNKIMKMLFNVGGAVLSKIDLRTVHAVFNRAVYVPGKNAGRNTQGTLHVFDKDRRWYDHRDYLEAFEPADGTYLKTVEIQPLLFSDKFSYIRESIDGKDDYDWGTEETHRCMLHLIDIYTTQIKAYTRMEELKCIHARSGKRSTRKLKASLACLSRPISECKLQRKKSIHRDSVTSVEFAREKFHNRFVLISMFLKWNEDVRNPFMKYLHFVQMHSRLKTYLSYGFISMLDGMIDANDLDEFSLPSSRMHGASGVARLVETFAKSKDRLENFDEIMREVRDREKVLENCSIEIVSPQIQLHTKEVVDSVLLITAPVLESKIFSVVMDKDSPSNANALETRYGVFLHDASVLVFEKNQAGDSLSFEEKPYGTTSSWPPFLGIETCKSMKTSLQEQTLIEQMSLMVTYEEVFALGKNIEMEMETPGEGDGASSGNRLRVEVPELIIRSTSKQYFTLYVTVLSLILYMEPLMAEIREKMSRLKFSIDFEDLHPVNKRLKALHEYLAITKTLLNNYSFRHDGCLDKAGFKNYLHLMDQKAALSSELMLTLQTLFTGDVFKSSSKDVENWCIATDKITLHMLQDDRKPILDLVMEQGRYKCVVKDDGSNDNNIEIANIRGVTLLEDAYYTTFLELLTLPRDSLVIVNWSMSRAIGGIKLMDYFEIKSLPLNVRIDEATGRLLMKFVFDTDDGELNDSPILRIADQSDIENIGHDAFDDETASRGSSKDDLLWRTGSTVTRRSRKSGQSTPSFSSPLKKQTEFDEDVEVMLGRSKKYISIVKMVSRAFEILISLCMKSGVKKWLNVTDFFLELPEWEIENKVISLLDVANMFKKLVIKTLVQHSGKLLRNKMS</sequence>
<feature type="non-terminal residue" evidence="5">
    <location>
        <position position="1"/>
    </location>
</feature>
<gene>
    <name evidence="5" type="ORF">METBISCDRAFT_6981</name>
</gene>
<feature type="domain" description="FMP27 SW motif-containing RBG unit" evidence="3">
    <location>
        <begin position="1032"/>
        <end position="1133"/>
    </location>
</feature>
<dbReference type="Pfam" id="PF10344">
    <property type="entry name" value="Hobbit"/>
    <property type="match status" value="1"/>
</dbReference>
<dbReference type="SMART" id="SM01215">
    <property type="entry name" value="Fmp27_SW"/>
    <property type="match status" value="1"/>
</dbReference>
<dbReference type="InterPro" id="IPR019441">
    <property type="entry name" value="FMP27/BLTP2/Hobbit_GFWDK_RBG"/>
</dbReference>
<evidence type="ECO:0000259" key="4">
    <source>
        <dbReference type="SMART" id="SM01216"/>
    </source>
</evidence>
<feature type="non-terminal residue" evidence="5">
    <location>
        <position position="2429"/>
    </location>
</feature>
<feature type="domain" description="FMP27/BLTP2/Hobbit GFWDK motif-containing RBG unit" evidence="2">
    <location>
        <begin position="1151"/>
        <end position="1306"/>
    </location>
</feature>
<dbReference type="InterPro" id="IPR045167">
    <property type="entry name" value="Hobbit"/>
</dbReference>
<dbReference type="Proteomes" id="UP000268321">
    <property type="component" value="Unassembled WGS sequence"/>
</dbReference>
<dbReference type="InterPro" id="IPR019415">
    <property type="entry name" value="FMP27_SW_RBG"/>
</dbReference>
<evidence type="ECO:0000259" key="3">
    <source>
        <dbReference type="SMART" id="SM01215"/>
    </source>
</evidence>
<proteinExistence type="predicted"/>
<dbReference type="PANTHER" id="PTHR15678">
    <property type="entry name" value="ANTIGEN MLAA-22-RELATED"/>
    <property type="match status" value="1"/>
</dbReference>
<keyword evidence="6" id="KW-1185">Reference proteome</keyword>
<dbReference type="InterPro" id="IPR019449">
    <property type="entry name" value="FMP27_WPPW_RBG"/>
</dbReference>